<gene>
    <name evidence="8" type="ORF">G9Q37_15710</name>
</gene>
<dbReference type="PANTHER" id="PTHR11562:SF17">
    <property type="entry name" value="RE54080P-RELATED"/>
    <property type="match status" value="1"/>
</dbReference>
<keyword evidence="5 6" id="KW-0472">Membrane</keyword>
<keyword evidence="2 6" id="KW-0812">Transmembrane</keyword>
<dbReference type="GO" id="GO:0005886">
    <property type="term" value="C:plasma membrane"/>
    <property type="evidence" value="ECO:0007669"/>
    <property type="project" value="TreeGrafter"/>
</dbReference>
<comment type="subcellular location">
    <subcellularLocation>
        <location evidence="1">Membrane</location>
        <topology evidence="1">Multi-pass membrane protein</topology>
    </subcellularLocation>
</comment>
<dbReference type="InterPro" id="IPR058533">
    <property type="entry name" value="Cation_efflux_TM"/>
</dbReference>
<dbReference type="AlphaFoldDB" id="A0A6G8IKE0"/>
<dbReference type="InterPro" id="IPR050681">
    <property type="entry name" value="CDF/SLC30A"/>
</dbReference>
<dbReference type="PANTHER" id="PTHR11562">
    <property type="entry name" value="CATION EFFLUX PROTEIN/ ZINC TRANSPORTER"/>
    <property type="match status" value="1"/>
</dbReference>
<evidence type="ECO:0000313" key="8">
    <source>
        <dbReference type="EMBL" id="QIM53496.1"/>
    </source>
</evidence>
<keyword evidence="3" id="KW-0406">Ion transport</keyword>
<keyword evidence="3" id="KW-0813">Transport</keyword>
<feature type="domain" description="Cation efflux protein transmembrane" evidence="7">
    <location>
        <begin position="26"/>
        <end position="202"/>
    </location>
</feature>
<keyword evidence="9" id="KW-1185">Reference proteome</keyword>
<accession>A0A6G8IKE0</accession>
<feature type="transmembrane region" description="Helical" evidence="6">
    <location>
        <begin position="88"/>
        <end position="107"/>
    </location>
</feature>
<dbReference type="Proteomes" id="UP000503162">
    <property type="component" value="Chromosome"/>
</dbReference>
<dbReference type="Gene3D" id="1.20.1510.10">
    <property type="entry name" value="Cation efflux protein transmembrane domain"/>
    <property type="match status" value="1"/>
</dbReference>
<dbReference type="SUPFAM" id="SSF161111">
    <property type="entry name" value="Cation efflux protein transmembrane domain-like"/>
    <property type="match status" value="1"/>
</dbReference>
<dbReference type="RefSeq" id="WP_166228596.1">
    <property type="nucleotide sequence ID" value="NZ_CP049989.1"/>
</dbReference>
<dbReference type="KEGG" id="hcz:G9Q37_15710"/>
<evidence type="ECO:0000256" key="5">
    <source>
        <dbReference type="ARBA" id="ARBA00023136"/>
    </source>
</evidence>
<reference evidence="8 9" key="1">
    <citation type="submission" date="2020-03" db="EMBL/GenBank/DDBJ databases">
        <title>Hydrogenophaga sp. nov. isolated from cyanobacterial mat.</title>
        <authorList>
            <person name="Thorat V."/>
            <person name="Kirdat K."/>
            <person name="Tiwarekar B."/>
            <person name="Costa E.D."/>
            <person name="Yadav A."/>
        </authorList>
    </citation>
    <scope>NUCLEOTIDE SEQUENCE [LARGE SCALE GENOMIC DNA]</scope>
    <source>
        <strain evidence="8 9">BA0156</strain>
    </source>
</reference>
<keyword evidence="3" id="KW-0862">Zinc</keyword>
<dbReference type="Pfam" id="PF01545">
    <property type="entry name" value="Cation_efflux"/>
    <property type="match status" value="1"/>
</dbReference>
<feature type="transmembrane region" description="Helical" evidence="6">
    <location>
        <begin position="156"/>
        <end position="173"/>
    </location>
</feature>
<feature type="transmembrane region" description="Helical" evidence="6">
    <location>
        <begin position="25"/>
        <end position="43"/>
    </location>
</feature>
<dbReference type="InterPro" id="IPR027469">
    <property type="entry name" value="Cation_efflux_TMD_sf"/>
</dbReference>
<keyword evidence="4 6" id="KW-1133">Transmembrane helix</keyword>
<evidence type="ECO:0000313" key="9">
    <source>
        <dbReference type="Proteomes" id="UP000503162"/>
    </source>
</evidence>
<dbReference type="GO" id="GO:0005385">
    <property type="term" value="F:zinc ion transmembrane transporter activity"/>
    <property type="evidence" value="ECO:0007669"/>
    <property type="project" value="TreeGrafter"/>
</dbReference>
<feature type="transmembrane region" description="Helical" evidence="6">
    <location>
        <begin position="113"/>
        <end position="136"/>
    </location>
</feature>
<dbReference type="EMBL" id="CP049989">
    <property type="protein sequence ID" value="QIM53496.1"/>
    <property type="molecule type" value="Genomic_DNA"/>
</dbReference>
<proteinExistence type="predicted"/>
<evidence type="ECO:0000259" key="7">
    <source>
        <dbReference type="Pfam" id="PF01545"/>
    </source>
</evidence>
<evidence type="ECO:0000256" key="2">
    <source>
        <dbReference type="ARBA" id="ARBA00022692"/>
    </source>
</evidence>
<keyword evidence="3" id="KW-0864">Zinc transport</keyword>
<sequence>MPAHCCDHETPKVDAILNLRRYRRILWIALIVNAAMFLVEIGAGVQAGSLSLLADAVDFAGDALNYAVSLAVLASALAWRARAAMLKAVSMMGFGLYVLGAAVWSVWHGGVPQAMTMGAVALLALVTNVAVAWMLYAFREGDANMRSVWLCSRNDAIGNVAVFMAALGVFGTGSAWPDLAVASLMAALALHGGWTVLRQARGELGEDSAKEDHHGHVH</sequence>
<evidence type="ECO:0000256" key="3">
    <source>
        <dbReference type="ARBA" id="ARBA00022906"/>
    </source>
</evidence>
<protein>
    <submittedName>
        <fullName evidence="8">Cation transporter</fullName>
    </submittedName>
</protein>
<evidence type="ECO:0000256" key="1">
    <source>
        <dbReference type="ARBA" id="ARBA00004141"/>
    </source>
</evidence>
<name>A0A6G8IKE0_9BURK</name>
<organism evidence="8 9">
    <name type="scientific">Hydrogenophaga crocea</name>
    <dbReference type="NCBI Taxonomy" id="2716225"/>
    <lineage>
        <taxon>Bacteria</taxon>
        <taxon>Pseudomonadati</taxon>
        <taxon>Pseudomonadota</taxon>
        <taxon>Betaproteobacteria</taxon>
        <taxon>Burkholderiales</taxon>
        <taxon>Comamonadaceae</taxon>
        <taxon>Hydrogenophaga</taxon>
    </lineage>
</organism>
<evidence type="ECO:0000256" key="4">
    <source>
        <dbReference type="ARBA" id="ARBA00022989"/>
    </source>
</evidence>
<feature type="transmembrane region" description="Helical" evidence="6">
    <location>
        <begin position="63"/>
        <end position="81"/>
    </location>
</feature>
<evidence type="ECO:0000256" key="6">
    <source>
        <dbReference type="SAM" id="Phobius"/>
    </source>
</evidence>